<dbReference type="GO" id="GO:0017061">
    <property type="term" value="F:S-methyl-5-thioadenosine phosphorylase activity"/>
    <property type="evidence" value="ECO:0007669"/>
    <property type="project" value="UniProtKB-UniRule"/>
</dbReference>
<dbReference type="GO" id="GO:0006166">
    <property type="term" value="P:purine ribonucleoside salvage"/>
    <property type="evidence" value="ECO:0007669"/>
    <property type="project" value="UniProtKB-KW"/>
</dbReference>
<comment type="catalytic activity">
    <reaction evidence="4">
        <text>S-methyl-5'-thioadenosine + phosphate = 5-(methylsulfanyl)-alpha-D-ribose 1-phosphate + adenine</text>
        <dbReference type="Rhea" id="RHEA:11852"/>
        <dbReference type="ChEBI" id="CHEBI:16708"/>
        <dbReference type="ChEBI" id="CHEBI:17509"/>
        <dbReference type="ChEBI" id="CHEBI:43474"/>
        <dbReference type="ChEBI" id="CHEBI:58533"/>
        <dbReference type="EC" id="2.4.2.28"/>
    </reaction>
</comment>
<dbReference type="GO" id="GO:0019509">
    <property type="term" value="P:L-methionine salvage from methylthioadenosine"/>
    <property type="evidence" value="ECO:0007669"/>
    <property type="project" value="UniProtKB-UniRule"/>
</dbReference>
<dbReference type="InterPro" id="IPR010044">
    <property type="entry name" value="MTAP"/>
</dbReference>
<dbReference type="Proteomes" id="UP000477311">
    <property type="component" value="Unassembled WGS sequence"/>
</dbReference>
<keyword evidence="7" id="KW-1185">Reference proteome</keyword>
<evidence type="ECO:0000313" key="6">
    <source>
        <dbReference type="EMBL" id="NGO39330.1"/>
    </source>
</evidence>
<protein>
    <recommendedName>
        <fullName evidence="4">S-methyl-5'-thioadenosine phosphorylase</fullName>
        <ecNumber evidence="4">2.4.2.28</ecNumber>
    </recommendedName>
    <alternativeName>
        <fullName evidence="4">5'-methylthioadenosine phosphorylase</fullName>
        <shortName evidence="4">MTA phosphorylase</shortName>
        <shortName evidence="4">MTAP</shortName>
    </alternativeName>
</protein>
<accession>A0A6M1S1R1</accession>
<dbReference type="AlphaFoldDB" id="A0A6M1S1R1"/>
<reference evidence="6 7" key="1">
    <citation type="submission" date="2020-02" db="EMBL/GenBank/DDBJ databases">
        <title>Draft genome sequence of Limisphaera ngatamarikiensis NGM72.4T, a thermophilic Verrucomicrobia grouped in subdivision 3.</title>
        <authorList>
            <person name="Carere C.R."/>
            <person name="Steen J."/>
            <person name="Hugenholtz P."/>
            <person name="Stott M.B."/>
        </authorList>
    </citation>
    <scope>NUCLEOTIDE SEQUENCE [LARGE SCALE GENOMIC DNA]</scope>
    <source>
        <strain evidence="6 7">NGM72.4</strain>
    </source>
</reference>
<evidence type="ECO:0000256" key="4">
    <source>
        <dbReference type="HAMAP-Rule" id="MF_01963"/>
    </source>
</evidence>
<dbReference type="InterPro" id="IPR000845">
    <property type="entry name" value="Nucleoside_phosphorylase_d"/>
</dbReference>
<feature type="binding site" evidence="4">
    <location>
        <position position="186"/>
    </location>
    <ligand>
        <name>substrate</name>
    </ligand>
</feature>
<evidence type="ECO:0000256" key="1">
    <source>
        <dbReference type="ARBA" id="ARBA00022676"/>
    </source>
</evidence>
<dbReference type="PANTHER" id="PTHR42679">
    <property type="entry name" value="S-METHYL-5'-THIOADENOSINE PHOSPHORYLASE"/>
    <property type="match status" value="1"/>
</dbReference>
<evidence type="ECO:0000256" key="2">
    <source>
        <dbReference type="ARBA" id="ARBA00022679"/>
    </source>
</evidence>
<dbReference type="Gene3D" id="3.40.50.1580">
    <property type="entry name" value="Nucleoside phosphorylase domain"/>
    <property type="match status" value="1"/>
</dbReference>
<comment type="pathway">
    <text evidence="4">Amino-acid biosynthesis; L-methionine biosynthesis via salvage pathway; S-methyl-5-thio-alpha-D-ribose 1-phosphate from S-methyl-5'-thioadenosine (phosphorylase route): step 1/1.</text>
</comment>
<feature type="binding site" evidence="4">
    <location>
        <begin position="54"/>
        <end position="55"/>
    </location>
    <ligand>
        <name>phosphate</name>
        <dbReference type="ChEBI" id="CHEBI:43474"/>
    </ligand>
</feature>
<dbReference type="SUPFAM" id="SSF53167">
    <property type="entry name" value="Purine and uridine phosphorylases"/>
    <property type="match status" value="1"/>
</dbReference>
<feature type="binding site" evidence="4">
    <location>
        <position position="12"/>
    </location>
    <ligand>
        <name>phosphate</name>
        <dbReference type="ChEBI" id="CHEBI:43474"/>
    </ligand>
</feature>
<proteinExistence type="inferred from homology"/>
<evidence type="ECO:0000256" key="3">
    <source>
        <dbReference type="ARBA" id="ARBA00022726"/>
    </source>
</evidence>
<comment type="caution">
    <text evidence="6">The sequence shown here is derived from an EMBL/GenBank/DDBJ whole genome shotgun (WGS) entry which is preliminary data.</text>
</comment>
<dbReference type="PANTHER" id="PTHR42679:SF2">
    <property type="entry name" value="S-METHYL-5'-THIOADENOSINE PHOSPHORYLASE"/>
    <property type="match status" value="1"/>
</dbReference>
<keyword evidence="3 4" id="KW-0660">Purine salvage</keyword>
<dbReference type="EC" id="2.4.2.28" evidence="4"/>
<feature type="binding site" evidence="4">
    <location>
        <begin position="210"/>
        <end position="212"/>
    </location>
    <ligand>
        <name>substrate</name>
    </ligand>
</feature>
<organism evidence="6 7">
    <name type="scientific">Limisphaera ngatamarikiensis</name>
    <dbReference type="NCBI Taxonomy" id="1324935"/>
    <lineage>
        <taxon>Bacteria</taxon>
        <taxon>Pseudomonadati</taxon>
        <taxon>Verrucomicrobiota</taxon>
        <taxon>Verrucomicrobiia</taxon>
        <taxon>Limisphaerales</taxon>
        <taxon>Limisphaeraceae</taxon>
        <taxon>Limisphaera</taxon>
    </lineage>
</organism>
<keyword evidence="2 4" id="KW-0808">Transferase</keyword>
<evidence type="ECO:0000313" key="7">
    <source>
        <dbReference type="Proteomes" id="UP000477311"/>
    </source>
</evidence>
<comment type="similarity">
    <text evidence="4">Belongs to the PNP/MTAP phosphorylase family. MTAP subfamily.</text>
</comment>
<gene>
    <name evidence="4 6" type="primary">mtnP</name>
    <name evidence="6" type="ORF">G4L39_07945</name>
</gene>
<dbReference type="RefSeq" id="WP_165107289.1">
    <property type="nucleotide sequence ID" value="NZ_JAAKYA010000052.1"/>
</dbReference>
<dbReference type="Pfam" id="PF01048">
    <property type="entry name" value="PNP_UDP_1"/>
    <property type="match status" value="1"/>
</dbReference>
<feature type="site" description="Important for substrate specificity" evidence="4">
    <location>
        <position position="168"/>
    </location>
</feature>
<comment type="subunit">
    <text evidence="4">Homohexamer. Dimer of a homotrimer.</text>
</comment>
<feature type="binding site" evidence="4">
    <location>
        <position position="187"/>
    </location>
    <ligand>
        <name>phosphate</name>
        <dbReference type="ChEBI" id="CHEBI:43474"/>
    </ligand>
</feature>
<dbReference type="CDD" id="cd09010">
    <property type="entry name" value="MTAP_SsMTAPII_like_MTIP"/>
    <property type="match status" value="1"/>
</dbReference>
<keyword evidence="1 4" id="KW-0328">Glycosyltransferase</keyword>
<feature type="domain" description="Nucleoside phosphorylase" evidence="5">
    <location>
        <begin position="5"/>
        <end position="245"/>
    </location>
</feature>
<dbReference type="FunFam" id="3.40.50.1580:FF:000012">
    <property type="entry name" value="Probable 6-oxopurine nucleoside phosphorylase"/>
    <property type="match status" value="1"/>
</dbReference>
<dbReference type="NCBIfam" id="TIGR01694">
    <property type="entry name" value="MTAP"/>
    <property type="match status" value="1"/>
</dbReference>
<dbReference type="GO" id="GO:0005829">
    <property type="term" value="C:cytosol"/>
    <property type="evidence" value="ECO:0007669"/>
    <property type="project" value="TreeGrafter"/>
</dbReference>
<sequence>MSEARIGIIGGTGLYEMEGLTDRRWVRVRTPFGDPSDALLTGTLEGRPVVFLPRHGRGHRWLPGELNHRANIWALKKLGVAWILSVSAVGSLQGRYRPCDLVLVDQFVDRTKKGPEHTFFGRGIVAHVAFAHPVCEDLRRIVLAEARAAGVRVHDGGAYVCIEGPAFSTRAESLTHHRLGYDVVGMTNLGEARCAREAEIAYVTLAFVTDLDAWSEAHEHVTVQMVVSNLKRNAETARMLIRRVIPRIPTEPGCSCHQALEHAIMTERSLWPAATVRRLRPILGRFLGKG</sequence>
<dbReference type="HAMAP" id="MF_01963">
    <property type="entry name" value="MTAP"/>
    <property type="match status" value="1"/>
</dbReference>
<name>A0A6M1S1R1_9BACT</name>
<evidence type="ECO:0000259" key="5">
    <source>
        <dbReference type="Pfam" id="PF01048"/>
    </source>
</evidence>
<comment type="function">
    <text evidence="4">Catalyzes the reversible phosphorylation of S-methyl-5'-thioadenosine (MTA) to adenine and 5-methylthioribose-1-phosphate. Involved in the breakdown of MTA, a major by-product of polyamine biosynthesis. Responsible for the first step in the methionine salvage pathway after MTA has been generated from S-adenosylmethionine. Has broad substrate specificity with 6-aminopurine nucleosides as preferred substrates.</text>
</comment>
<feature type="site" description="Important for substrate specificity" evidence="4">
    <location>
        <position position="223"/>
    </location>
</feature>
<dbReference type="UniPathway" id="UPA00904">
    <property type="reaction ID" value="UER00873"/>
</dbReference>
<dbReference type="EMBL" id="JAAKYA010000052">
    <property type="protein sequence ID" value="NGO39330.1"/>
    <property type="molecule type" value="Genomic_DNA"/>
</dbReference>
<dbReference type="InterPro" id="IPR035994">
    <property type="entry name" value="Nucleoside_phosphorylase_sf"/>
</dbReference>
<feature type="binding site" evidence="4">
    <location>
        <begin position="87"/>
        <end position="88"/>
    </location>
    <ligand>
        <name>phosphate</name>
        <dbReference type="ChEBI" id="CHEBI:43474"/>
    </ligand>
</feature>